<sequence length="147" mass="16042">MDSCETFLGFFAEVSALDQMARALVEQRLPDGFQWSQFAVLNHLYLAGEGQTPVALARTFEVPKTSMTHTLIVLEKHGLVRIEPNPRDGRSKLVWLTPKGRTLRSVAVTALAPELAALAARVDGDALAPLRAAIAHLRQVMEGLRAA</sequence>
<dbReference type="GO" id="GO:0003700">
    <property type="term" value="F:DNA-binding transcription factor activity"/>
    <property type="evidence" value="ECO:0007669"/>
    <property type="project" value="InterPro"/>
</dbReference>
<dbReference type="InterPro" id="IPR000835">
    <property type="entry name" value="HTH_MarR-typ"/>
</dbReference>
<proteinExistence type="predicted"/>
<dbReference type="EMBL" id="CP028918">
    <property type="protein sequence ID" value="AWB49711.1"/>
    <property type="molecule type" value="Genomic_DNA"/>
</dbReference>
<dbReference type="InterPro" id="IPR036388">
    <property type="entry name" value="WH-like_DNA-bd_sf"/>
</dbReference>
<keyword evidence="3" id="KW-1185">Reference proteome</keyword>
<evidence type="ECO:0000259" key="1">
    <source>
        <dbReference type="PROSITE" id="PS50995"/>
    </source>
</evidence>
<dbReference type="AlphaFoldDB" id="A0A2S0UPJ3"/>
<dbReference type="RefSeq" id="WP_108436528.1">
    <property type="nucleotide sequence ID" value="NZ_CP028918.1"/>
</dbReference>
<dbReference type="InterPro" id="IPR036390">
    <property type="entry name" value="WH_DNA-bd_sf"/>
</dbReference>
<dbReference type="SMART" id="SM00347">
    <property type="entry name" value="HTH_MARR"/>
    <property type="match status" value="1"/>
</dbReference>
<dbReference type="PANTHER" id="PTHR33164:SF43">
    <property type="entry name" value="HTH-TYPE TRANSCRIPTIONAL REPRESSOR YETL"/>
    <property type="match status" value="1"/>
</dbReference>
<accession>A0A2S0UPJ3</accession>
<dbReference type="Pfam" id="PF12802">
    <property type="entry name" value="MarR_2"/>
    <property type="match status" value="1"/>
</dbReference>
<dbReference type="PROSITE" id="PS50995">
    <property type="entry name" value="HTH_MARR_2"/>
    <property type="match status" value="1"/>
</dbReference>
<protein>
    <submittedName>
        <fullName evidence="2">MarR family transcriptional regulator</fullName>
    </submittedName>
</protein>
<organism evidence="2 3">
    <name type="scientific">Paragemmobacter aquarius</name>
    <dbReference type="NCBI Taxonomy" id="2169400"/>
    <lineage>
        <taxon>Bacteria</taxon>
        <taxon>Pseudomonadati</taxon>
        <taxon>Pseudomonadota</taxon>
        <taxon>Alphaproteobacteria</taxon>
        <taxon>Rhodobacterales</taxon>
        <taxon>Paracoccaceae</taxon>
        <taxon>Paragemmobacter</taxon>
    </lineage>
</organism>
<dbReference type="Proteomes" id="UP000244496">
    <property type="component" value="Chromosome"/>
</dbReference>
<feature type="domain" description="HTH marR-type" evidence="1">
    <location>
        <begin position="1"/>
        <end position="146"/>
    </location>
</feature>
<name>A0A2S0UPJ3_9RHOB</name>
<dbReference type="GO" id="GO:0006950">
    <property type="term" value="P:response to stress"/>
    <property type="evidence" value="ECO:0007669"/>
    <property type="project" value="TreeGrafter"/>
</dbReference>
<reference evidence="2 3" key="1">
    <citation type="submission" date="2018-04" db="EMBL/GenBank/DDBJ databases">
        <title>Genome sequencing of Gemmobacter.</title>
        <authorList>
            <person name="Yi H."/>
            <person name="Baek M.-G."/>
        </authorList>
    </citation>
    <scope>NUCLEOTIDE SEQUENCE [LARGE SCALE GENOMIC DNA]</scope>
    <source>
        <strain evidence="2 3">HYN0069</strain>
    </source>
</reference>
<evidence type="ECO:0000313" key="2">
    <source>
        <dbReference type="EMBL" id="AWB49711.1"/>
    </source>
</evidence>
<dbReference type="PANTHER" id="PTHR33164">
    <property type="entry name" value="TRANSCRIPTIONAL REGULATOR, MARR FAMILY"/>
    <property type="match status" value="1"/>
</dbReference>
<gene>
    <name evidence="2" type="ORF">HYN69_15445</name>
</gene>
<dbReference type="SUPFAM" id="SSF46785">
    <property type="entry name" value="Winged helix' DNA-binding domain"/>
    <property type="match status" value="1"/>
</dbReference>
<dbReference type="InterPro" id="IPR039422">
    <property type="entry name" value="MarR/SlyA-like"/>
</dbReference>
<evidence type="ECO:0000313" key="3">
    <source>
        <dbReference type="Proteomes" id="UP000244496"/>
    </source>
</evidence>
<dbReference type="KEGG" id="geh:HYN69_15445"/>
<dbReference type="OrthoDB" id="6400670at2"/>
<dbReference type="PRINTS" id="PR00598">
    <property type="entry name" value="HTHMARR"/>
</dbReference>
<dbReference type="Gene3D" id="1.10.10.10">
    <property type="entry name" value="Winged helix-like DNA-binding domain superfamily/Winged helix DNA-binding domain"/>
    <property type="match status" value="1"/>
</dbReference>